<dbReference type="AlphaFoldDB" id="A0A8C0EZX8"/>
<reference evidence="1" key="1">
    <citation type="submission" date="2025-08" db="UniProtKB">
        <authorList>
            <consortium name="Ensembl"/>
        </authorList>
    </citation>
    <scope>IDENTIFICATION</scope>
</reference>
<organism evidence="1 2">
    <name type="scientific">Bubo bubo</name>
    <name type="common">Eurasian eagle-owl</name>
    <name type="synonym">Strix bubo</name>
    <dbReference type="NCBI Taxonomy" id="30461"/>
    <lineage>
        <taxon>Eukaryota</taxon>
        <taxon>Metazoa</taxon>
        <taxon>Chordata</taxon>
        <taxon>Craniata</taxon>
        <taxon>Vertebrata</taxon>
        <taxon>Euteleostomi</taxon>
        <taxon>Archelosauria</taxon>
        <taxon>Archosauria</taxon>
        <taxon>Dinosauria</taxon>
        <taxon>Saurischia</taxon>
        <taxon>Theropoda</taxon>
        <taxon>Coelurosauria</taxon>
        <taxon>Aves</taxon>
        <taxon>Neognathae</taxon>
        <taxon>Neoaves</taxon>
        <taxon>Telluraves</taxon>
        <taxon>Strigiformes</taxon>
        <taxon>Strigidae</taxon>
        <taxon>Bubo</taxon>
    </lineage>
</organism>
<sequence length="73" mass="8103">ITMAFFMLLNTGKKCGFLFIASHFLRYHSKTIRFLNVAFDSSGDSLLAGDHQGNIYVFDLNGNSHTGVCLTEV</sequence>
<dbReference type="Proteomes" id="UP000694567">
    <property type="component" value="Unplaced"/>
</dbReference>
<name>A0A8C0EZX8_BUBBB</name>
<accession>A0A8C0EZX8</accession>
<reference evidence="1" key="2">
    <citation type="submission" date="2025-09" db="UniProtKB">
        <authorList>
            <consortium name="Ensembl"/>
        </authorList>
    </citation>
    <scope>IDENTIFICATION</scope>
</reference>
<protein>
    <submittedName>
        <fullName evidence="1">Uncharacterized protein</fullName>
    </submittedName>
</protein>
<dbReference type="Ensembl" id="ENSBOBT00000012246.1">
    <property type="protein sequence ID" value="ENSBOBP00000011957.1"/>
    <property type="gene ID" value="ENSBOBG00000007583.1"/>
</dbReference>
<evidence type="ECO:0000313" key="1">
    <source>
        <dbReference type="Ensembl" id="ENSBOBP00000011957.1"/>
    </source>
</evidence>
<evidence type="ECO:0000313" key="2">
    <source>
        <dbReference type="Proteomes" id="UP000694567"/>
    </source>
</evidence>
<proteinExistence type="predicted"/>
<keyword evidence="2" id="KW-1185">Reference proteome</keyword>